<dbReference type="Gene3D" id="1.10.287.1480">
    <property type="match status" value="1"/>
</dbReference>
<evidence type="ECO:0000256" key="6">
    <source>
        <dbReference type="ARBA" id="ARBA00047110"/>
    </source>
</evidence>
<dbReference type="InterPro" id="IPR023036">
    <property type="entry name" value="Ribosomal_uS14_bac/plastid"/>
</dbReference>
<dbReference type="PANTHER" id="PTHR19836">
    <property type="entry name" value="30S RIBOSOMAL PROTEIN S14"/>
    <property type="match status" value="1"/>
</dbReference>
<name>A0AA37Q7N0_9BACT</name>
<keyword evidence="7" id="KW-0694">RNA-binding</keyword>
<dbReference type="AlphaFoldDB" id="A0AA37Q7N0"/>
<evidence type="ECO:0000313" key="9">
    <source>
        <dbReference type="EMBL" id="GLC26167.1"/>
    </source>
</evidence>
<dbReference type="InterPro" id="IPR001209">
    <property type="entry name" value="Ribosomal_uS14"/>
</dbReference>
<reference evidence="9" key="1">
    <citation type="submission" date="2022-08" db="EMBL/GenBank/DDBJ databases">
        <title>Draft genome sequencing of Roseisolibacter agri AW1220.</title>
        <authorList>
            <person name="Tobiishi Y."/>
            <person name="Tonouchi A."/>
        </authorList>
    </citation>
    <scope>NUCLEOTIDE SEQUENCE</scope>
    <source>
        <strain evidence="9">AW1220</strain>
    </source>
</reference>
<dbReference type="NCBIfam" id="NF006477">
    <property type="entry name" value="PRK08881.1"/>
    <property type="match status" value="1"/>
</dbReference>
<dbReference type="Pfam" id="PF00253">
    <property type="entry name" value="Ribosomal_S14"/>
    <property type="match status" value="1"/>
</dbReference>
<dbReference type="SUPFAM" id="SSF57716">
    <property type="entry name" value="Glucocorticoid receptor-like (DNA-binding domain)"/>
    <property type="match status" value="1"/>
</dbReference>
<dbReference type="GO" id="GO:0005737">
    <property type="term" value="C:cytoplasm"/>
    <property type="evidence" value="ECO:0007669"/>
    <property type="project" value="UniProtKB-ARBA"/>
</dbReference>
<dbReference type="GO" id="GO:0003735">
    <property type="term" value="F:structural constituent of ribosome"/>
    <property type="evidence" value="ECO:0007669"/>
    <property type="project" value="InterPro"/>
</dbReference>
<dbReference type="PROSITE" id="PS00527">
    <property type="entry name" value="RIBOSOMAL_S14"/>
    <property type="match status" value="1"/>
</dbReference>
<dbReference type="Proteomes" id="UP001161325">
    <property type="component" value="Unassembled WGS sequence"/>
</dbReference>
<feature type="region of interest" description="Disordered" evidence="8">
    <location>
        <begin position="27"/>
        <end position="51"/>
    </location>
</feature>
<dbReference type="RefSeq" id="WP_284350629.1">
    <property type="nucleotide sequence ID" value="NZ_BRXS01000004.1"/>
</dbReference>
<gene>
    <name evidence="7 9" type="primary">rpsN</name>
    <name evidence="9" type="ORF">rosag_26800</name>
</gene>
<evidence type="ECO:0000256" key="1">
    <source>
        <dbReference type="ARBA" id="ARBA00003686"/>
    </source>
</evidence>
<keyword evidence="4 7" id="KW-0687">Ribonucleoprotein</keyword>
<evidence type="ECO:0000256" key="3">
    <source>
        <dbReference type="ARBA" id="ARBA00022980"/>
    </source>
</evidence>
<evidence type="ECO:0000256" key="7">
    <source>
        <dbReference type="HAMAP-Rule" id="MF_00537"/>
    </source>
</evidence>
<keyword evidence="3 7" id="KW-0689">Ribosomal protein</keyword>
<comment type="subunit">
    <text evidence="6 7">Part of the 30S ribosomal subunit. Contacts proteins S3 and S10.</text>
</comment>
<evidence type="ECO:0000256" key="2">
    <source>
        <dbReference type="ARBA" id="ARBA00009083"/>
    </source>
</evidence>
<comment type="function">
    <text evidence="1 7">Binds 16S rRNA, required for the assembly of 30S particles and may also be responsible for determining the conformation of the 16S rRNA at the A site.</text>
</comment>
<sequence length="101" mass="11289">MAKTSKIVKNEERKVLAARHAEKRAALKKTISSVTATPEEKEAAGKALRKLPRNSSKIRIRNRCAMTGRPRAFLRQFGLSRVTFREMALNGLIPGVTKASW</sequence>
<organism evidence="9 10">
    <name type="scientific">Roseisolibacter agri</name>
    <dbReference type="NCBI Taxonomy" id="2014610"/>
    <lineage>
        <taxon>Bacteria</taxon>
        <taxon>Pseudomonadati</taxon>
        <taxon>Gemmatimonadota</taxon>
        <taxon>Gemmatimonadia</taxon>
        <taxon>Gemmatimonadales</taxon>
        <taxon>Gemmatimonadaceae</taxon>
        <taxon>Roseisolibacter</taxon>
    </lineage>
</organism>
<dbReference type="PANTHER" id="PTHR19836:SF19">
    <property type="entry name" value="SMALL RIBOSOMAL SUBUNIT PROTEIN US14M"/>
    <property type="match status" value="1"/>
</dbReference>
<evidence type="ECO:0000313" key="10">
    <source>
        <dbReference type="Proteomes" id="UP001161325"/>
    </source>
</evidence>
<dbReference type="InterPro" id="IPR018271">
    <property type="entry name" value="Ribosomal_uS14_CS"/>
</dbReference>
<dbReference type="GO" id="GO:0015935">
    <property type="term" value="C:small ribosomal subunit"/>
    <property type="evidence" value="ECO:0007669"/>
    <property type="project" value="TreeGrafter"/>
</dbReference>
<comment type="caution">
    <text evidence="9">The sequence shown here is derived from an EMBL/GenBank/DDBJ whole genome shotgun (WGS) entry which is preliminary data.</text>
</comment>
<evidence type="ECO:0000256" key="4">
    <source>
        <dbReference type="ARBA" id="ARBA00023274"/>
    </source>
</evidence>
<accession>A0AA37Q7N0</accession>
<dbReference type="EMBL" id="BRXS01000004">
    <property type="protein sequence ID" value="GLC26167.1"/>
    <property type="molecule type" value="Genomic_DNA"/>
</dbReference>
<comment type="similarity">
    <text evidence="2 7">Belongs to the universal ribosomal protein uS14 family.</text>
</comment>
<proteinExistence type="inferred from homology"/>
<dbReference type="HAMAP" id="MF_00537">
    <property type="entry name" value="Ribosomal_uS14_1"/>
    <property type="match status" value="1"/>
</dbReference>
<keyword evidence="10" id="KW-1185">Reference proteome</keyword>
<evidence type="ECO:0000256" key="5">
    <source>
        <dbReference type="ARBA" id="ARBA00035167"/>
    </source>
</evidence>
<dbReference type="FunFam" id="1.10.287.1480:FF:000001">
    <property type="entry name" value="30S ribosomal protein S14"/>
    <property type="match status" value="1"/>
</dbReference>
<evidence type="ECO:0000256" key="8">
    <source>
        <dbReference type="SAM" id="MobiDB-lite"/>
    </source>
</evidence>
<protein>
    <recommendedName>
        <fullName evidence="5 7">Small ribosomal subunit protein uS14</fullName>
    </recommendedName>
</protein>
<keyword evidence="7" id="KW-0699">rRNA-binding</keyword>
<dbReference type="GO" id="GO:0019843">
    <property type="term" value="F:rRNA binding"/>
    <property type="evidence" value="ECO:0007669"/>
    <property type="project" value="UniProtKB-UniRule"/>
</dbReference>
<dbReference type="GO" id="GO:0006412">
    <property type="term" value="P:translation"/>
    <property type="evidence" value="ECO:0007669"/>
    <property type="project" value="UniProtKB-UniRule"/>
</dbReference>